<name>A0A8I0G7H8_9ACTO</name>
<organism evidence="13 14">
    <name type="scientific">Nanchangia anserum</name>
    <dbReference type="NCBI Taxonomy" id="2692125"/>
    <lineage>
        <taxon>Bacteria</taxon>
        <taxon>Bacillati</taxon>
        <taxon>Actinomycetota</taxon>
        <taxon>Actinomycetes</taxon>
        <taxon>Actinomycetales</taxon>
        <taxon>Actinomycetaceae</taxon>
        <taxon>Nanchangia</taxon>
    </lineage>
</organism>
<dbReference type="InterPro" id="IPR003594">
    <property type="entry name" value="HATPase_dom"/>
</dbReference>
<dbReference type="InterPro" id="IPR003661">
    <property type="entry name" value="HisK_dim/P_dom"/>
</dbReference>
<dbReference type="AlphaFoldDB" id="A0A8I0G7H8"/>
<keyword evidence="8" id="KW-0902">Two-component regulatory system</keyword>
<dbReference type="EC" id="2.7.13.3" evidence="4"/>
<dbReference type="SMART" id="SM00388">
    <property type="entry name" value="HisKA"/>
    <property type="match status" value="1"/>
</dbReference>
<evidence type="ECO:0000256" key="1">
    <source>
        <dbReference type="ARBA" id="ARBA00000085"/>
    </source>
</evidence>
<feature type="transmembrane region" description="Helical" evidence="11">
    <location>
        <begin position="6"/>
        <end position="27"/>
    </location>
</feature>
<dbReference type="Gene3D" id="1.10.287.130">
    <property type="match status" value="1"/>
</dbReference>
<evidence type="ECO:0000256" key="10">
    <source>
        <dbReference type="ARBA" id="ARBA00039401"/>
    </source>
</evidence>
<dbReference type="InterPro" id="IPR036890">
    <property type="entry name" value="HATPase_C_sf"/>
</dbReference>
<keyword evidence="7 13" id="KW-0418">Kinase</keyword>
<dbReference type="PRINTS" id="PR00344">
    <property type="entry name" value="BCTRLSENSOR"/>
</dbReference>
<dbReference type="SMART" id="SM00387">
    <property type="entry name" value="HATPase_c"/>
    <property type="match status" value="1"/>
</dbReference>
<dbReference type="SUPFAM" id="SSF55874">
    <property type="entry name" value="ATPase domain of HSP90 chaperone/DNA topoisomerase II/histidine kinase"/>
    <property type="match status" value="1"/>
</dbReference>
<keyword evidence="5" id="KW-0597">Phosphoprotein</keyword>
<evidence type="ECO:0000256" key="2">
    <source>
        <dbReference type="ARBA" id="ARBA00001968"/>
    </source>
</evidence>
<gene>
    <name evidence="13" type="ORF">H8R10_03415</name>
</gene>
<evidence type="ECO:0000313" key="14">
    <source>
        <dbReference type="Proteomes" id="UP000627538"/>
    </source>
</evidence>
<evidence type="ECO:0000256" key="7">
    <source>
        <dbReference type="ARBA" id="ARBA00022777"/>
    </source>
</evidence>
<dbReference type="Gene3D" id="3.30.565.10">
    <property type="entry name" value="Histidine kinase-like ATPase, C-terminal domain"/>
    <property type="match status" value="1"/>
</dbReference>
<evidence type="ECO:0000256" key="8">
    <source>
        <dbReference type="ARBA" id="ARBA00023012"/>
    </source>
</evidence>
<dbReference type="PANTHER" id="PTHR45453">
    <property type="entry name" value="PHOSPHATE REGULON SENSOR PROTEIN PHOR"/>
    <property type="match status" value="1"/>
</dbReference>
<dbReference type="RefSeq" id="WP_191071343.1">
    <property type="nucleotide sequence ID" value="NZ_JACRUO010000001.1"/>
</dbReference>
<evidence type="ECO:0000256" key="3">
    <source>
        <dbReference type="ARBA" id="ARBA00004236"/>
    </source>
</evidence>
<evidence type="ECO:0000256" key="9">
    <source>
        <dbReference type="ARBA" id="ARBA00023136"/>
    </source>
</evidence>
<dbReference type="GO" id="GO:0004721">
    <property type="term" value="F:phosphoprotein phosphatase activity"/>
    <property type="evidence" value="ECO:0007669"/>
    <property type="project" value="TreeGrafter"/>
</dbReference>
<dbReference type="InterPro" id="IPR050351">
    <property type="entry name" value="BphY/WalK/GraS-like"/>
</dbReference>
<dbReference type="InterPro" id="IPR004358">
    <property type="entry name" value="Sig_transdc_His_kin-like_C"/>
</dbReference>
<dbReference type="PANTHER" id="PTHR45453:SF1">
    <property type="entry name" value="PHOSPHATE REGULON SENSOR PROTEIN PHOR"/>
    <property type="match status" value="1"/>
</dbReference>
<evidence type="ECO:0000256" key="11">
    <source>
        <dbReference type="SAM" id="Phobius"/>
    </source>
</evidence>
<dbReference type="InterPro" id="IPR036097">
    <property type="entry name" value="HisK_dim/P_sf"/>
</dbReference>
<accession>A0A8I0G7H8</accession>
<keyword evidence="6" id="KW-0808">Transferase</keyword>
<comment type="caution">
    <text evidence="13">The sequence shown here is derived from an EMBL/GenBank/DDBJ whole genome shotgun (WGS) entry which is preliminary data.</text>
</comment>
<comment type="catalytic activity">
    <reaction evidence="1">
        <text>ATP + protein L-histidine = ADP + protein N-phospho-L-histidine.</text>
        <dbReference type="EC" id="2.7.13.3"/>
    </reaction>
</comment>
<dbReference type="FunFam" id="3.30.565.10:FF:000006">
    <property type="entry name" value="Sensor histidine kinase WalK"/>
    <property type="match status" value="1"/>
</dbReference>
<evidence type="ECO:0000256" key="4">
    <source>
        <dbReference type="ARBA" id="ARBA00012438"/>
    </source>
</evidence>
<comment type="subcellular location">
    <subcellularLocation>
        <location evidence="3">Cell membrane</location>
    </subcellularLocation>
</comment>
<proteinExistence type="predicted"/>
<dbReference type="SUPFAM" id="SSF47384">
    <property type="entry name" value="Homodimeric domain of signal transducing histidine kinase"/>
    <property type="match status" value="1"/>
</dbReference>
<protein>
    <recommendedName>
        <fullName evidence="10">Sensor-like histidine kinase SenX3</fullName>
        <ecNumber evidence="4">2.7.13.3</ecNumber>
    </recommendedName>
</protein>
<keyword evidence="14" id="KW-1185">Reference proteome</keyword>
<dbReference type="CDD" id="cd00082">
    <property type="entry name" value="HisKA"/>
    <property type="match status" value="1"/>
</dbReference>
<dbReference type="Proteomes" id="UP000627538">
    <property type="component" value="Unassembled WGS sequence"/>
</dbReference>
<dbReference type="GO" id="GO:0016036">
    <property type="term" value="P:cellular response to phosphate starvation"/>
    <property type="evidence" value="ECO:0007669"/>
    <property type="project" value="TreeGrafter"/>
</dbReference>
<dbReference type="GO" id="GO:0000155">
    <property type="term" value="F:phosphorelay sensor kinase activity"/>
    <property type="evidence" value="ECO:0007669"/>
    <property type="project" value="InterPro"/>
</dbReference>
<feature type="domain" description="Histidine kinase" evidence="12">
    <location>
        <begin position="157"/>
        <end position="375"/>
    </location>
</feature>
<dbReference type="GO" id="GO:0005886">
    <property type="term" value="C:plasma membrane"/>
    <property type="evidence" value="ECO:0007669"/>
    <property type="project" value="UniProtKB-SubCell"/>
</dbReference>
<evidence type="ECO:0000313" key="13">
    <source>
        <dbReference type="EMBL" id="MBD3689280.1"/>
    </source>
</evidence>
<evidence type="ECO:0000259" key="12">
    <source>
        <dbReference type="PROSITE" id="PS50109"/>
    </source>
</evidence>
<sequence>MDRDFLIVSLVAMLGIAIGAARVWWWMRERSHIRAAMAEPVLSGHVLALLQAMPGIVIVVDSTDTVVRADVSALAMGLVRERVIASVELREALAHFRATGEGSVVDVAASSPSGGPERMLNLRIDGVQLAEDYTVLIARDHTPMRRLNDTRKQFIADISHELKTPIGAISLLAETIRDSADDAEAVRHFAASLCTESERLSRLVADIIELSRVEARAPLLRARPCAIGDIVTAGIARESLPAATRGMTIHTHGVEEARATVLAVRDQLEAAIANLVSNAVRYSPDGGRVDVTLTESADEVAIAFTDRGIGIDPSEHRAIFRRFYRVDPARSRASGGTGLGLSIVTHVVHDHRGDISLDSELGRGATFTITLPRLPGSPHSKGMPT</sequence>
<dbReference type="GO" id="GO:0005509">
    <property type="term" value="F:calcium ion binding"/>
    <property type="evidence" value="ECO:0007669"/>
    <property type="project" value="UniProtKB-ARBA"/>
</dbReference>
<keyword evidence="11" id="KW-0812">Transmembrane</keyword>
<dbReference type="EMBL" id="JACRUO010000001">
    <property type="protein sequence ID" value="MBD3689280.1"/>
    <property type="molecule type" value="Genomic_DNA"/>
</dbReference>
<keyword evidence="9 11" id="KW-0472">Membrane</keyword>
<evidence type="ECO:0000256" key="5">
    <source>
        <dbReference type="ARBA" id="ARBA00022553"/>
    </source>
</evidence>
<dbReference type="InterPro" id="IPR005467">
    <property type="entry name" value="His_kinase_dom"/>
</dbReference>
<dbReference type="Pfam" id="PF02518">
    <property type="entry name" value="HATPase_c"/>
    <property type="match status" value="1"/>
</dbReference>
<keyword evidence="11" id="KW-1133">Transmembrane helix</keyword>
<dbReference type="Pfam" id="PF00512">
    <property type="entry name" value="HisKA"/>
    <property type="match status" value="1"/>
</dbReference>
<dbReference type="PROSITE" id="PS50109">
    <property type="entry name" value="HIS_KIN"/>
    <property type="match status" value="1"/>
</dbReference>
<evidence type="ECO:0000256" key="6">
    <source>
        <dbReference type="ARBA" id="ARBA00022679"/>
    </source>
</evidence>
<comment type="cofactor">
    <cofactor evidence="2">
        <name>a divalent metal cation</name>
        <dbReference type="ChEBI" id="CHEBI:60240"/>
    </cofactor>
</comment>
<reference evidence="13 14" key="1">
    <citation type="submission" date="2020-08" db="EMBL/GenBank/DDBJ databases">
        <title>Winkia gen. nov., sp. nov., isolated from faeces of the Anser albifrons in China.</title>
        <authorList>
            <person name="Liu Q."/>
        </authorList>
    </citation>
    <scope>NUCLEOTIDE SEQUENCE [LARGE SCALE GENOMIC DNA]</scope>
    <source>
        <strain evidence="13 14">C62</strain>
    </source>
</reference>
<dbReference type="FunFam" id="1.10.287.130:FF:000001">
    <property type="entry name" value="Two-component sensor histidine kinase"/>
    <property type="match status" value="1"/>
</dbReference>